<dbReference type="PROSITE" id="PS00455">
    <property type="entry name" value="AMP_BINDING"/>
    <property type="match status" value="1"/>
</dbReference>
<dbReference type="Proteomes" id="UP001333996">
    <property type="component" value="Unassembled WGS sequence"/>
</dbReference>
<evidence type="ECO:0000313" key="3">
    <source>
        <dbReference type="EMBL" id="MED7823815.1"/>
    </source>
</evidence>
<organism evidence="3 4">
    <name type="scientific">Streptomyces chiangmaiensis</name>
    <dbReference type="NCBI Taxonomy" id="766497"/>
    <lineage>
        <taxon>Bacteria</taxon>
        <taxon>Bacillati</taxon>
        <taxon>Actinomycetota</taxon>
        <taxon>Actinomycetes</taxon>
        <taxon>Kitasatosporales</taxon>
        <taxon>Streptomycetaceae</taxon>
        <taxon>Streptomyces</taxon>
    </lineage>
</organism>
<dbReference type="Pfam" id="PF13193">
    <property type="entry name" value="AMP-binding_C"/>
    <property type="match status" value="1"/>
</dbReference>
<proteinExistence type="predicted"/>
<feature type="domain" description="AMP-dependent synthetase/ligase" evidence="1">
    <location>
        <begin position="3"/>
        <end position="350"/>
    </location>
</feature>
<dbReference type="PRINTS" id="PR00154">
    <property type="entry name" value="AMPBINDING"/>
</dbReference>
<dbReference type="InterPro" id="IPR020845">
    <property type="entry name" value="AMP-binding_CS"/>
</dbReference>
<comment type="caution">
    <text evidence="3">The sequence shown here is derived from an EMBL/GenBank/DDBJ whole genome shotgun (WGS) entry which is preliminary data.</text>
</comment>
<keyword evidence="4" id="KW-1185">Reference proteome</keyword>
<gene>
    <name evidence="3" type="ORF">VXC91_17970</name>
</gene>
<dbReference type="InterPro" id="IPR025110">
    <property type="entry name" value="AMP-bd_C"/>
</dbReference>
<dbReference type="EMBL" id="JAYWVC010000054">
    <property type="protein sequence ID" value="MED7823815.1"/>
    <property type="molecule type" value="Genomic_DNA"/>
</dbReference>
<dbReference type="Pfam" id="PF00501">
    <property type="entry name" value="AMP-binding"/>
    <property type="match status" value="1"/>
</dbReference>
<name>A0ABU7FI59_9ACTN</name>
<dbReference type="Gene3D" id="3.30.300.30">
    <property type="match status" value="1"/>
</dbReference>
<reference evidence="3" key="1">
    <citation type="submission" date="2024-01" db="EMBL/GenBank/DDBJ databases">
        <title>First draft genome sequence data of TA4-1, the type strain of Gram-positive actinobacterium Streptomyces chiangmaiensis.</title>
        <authorList>
            <person name="Yasawong M."/>
            <person name="Nantapong N."/>
        </authorList>
    </citation>
    <scope>NUCLEOTIDE SEQUENCE</scope>
    <source>
        <strain evidence="3">TA4-1</strain>
    </source>
</reference>
<dbReference type="InterPro" id="IPR042099">
    <property type="entry name" value="ANL_N_sf"/>
</dbReference>
<evidence type="ECO:0000313" key="4">
    <source>
        <dbReference type="Proteomes" id="UP001333996"/>
    </source>
</evidence>
<evidence type="ECO:0000259" key="2">
    <source>
        <dbReference type="Pfam" id="PF13193"/>
    </source>
</evidence>
<sequence length="494" mass="53263">MVAAQAQKHPDAVALRWPDGELSYRDLQTAIQRLAGHLAGTTRAALFNDRSPELAIAVLAVLSGGGSYVPLDNTYPRGRLDYMLADSGADRLLCRAHLANLITIPDGCELEILDPVLDDLHASDLPEWGAKSAPEDLAYISYTSGSTGRPKGVAMPHGALANLNSWQVANSGSTVGWNTLQLWPLSVDVSFQEIFGTWSSGGTLVLIEEDVRQDPRKLLAYIDEQQIHRAFLPFVSLHQVIEAAVQQDRYPASLREIITAGEQLQIGDSVRKFFTCTGATLENQYGTTETHVVTAEKLVGDPAAWPVLPSIGTAITNTVVKIVDGDMQPVSAGEVGEICIGGIAVADGYLNRPELTAERFRVWPGPNIPAYLTGDFGRLLPDGKIEFLGRRDTQVKINGSRVELGEVESQLRELPGVSDALVTVHPTASGQNVLAAHCVRIPGTEIEESVLRDGLSQVLPRHMVPAHYVVLDAFPFTPTGKVDRAALAQALPTV</sequence>
<dbReference type="RefSeq" id="WP_329508273.1">
    <property type="nucleotide sequence ID" value="NZ_BAAAYZ010000021.1"/>
</dbReference>
<dbReference type="InterPro" id="IPR010071">
    <property type="entry name" value="AA_adenyl_dom"/>
</dbReference>
<feature type="domain" description="AMP-binding enzyme C-terminal" evidence="2">
    <location>
        <begin position="406"/>
        <end position="481"/>
    </location>
</feature>
<dbReference type="SUPFAM" id="SSF56801">
    <property type="entry name" value="Acetyl-CoA synthetase-like"/>
    <property type="match status" value="1"/>
</dbReference>
<dbReference type="PANTHER" id="PTHR45527">
    <property type="entry name" value="NONRIBOSOMAL PEPTIDE SYNTHETASE"/>
    <property type="match status" value="1"/>
</dbReference>
<dbReference type="InterPro" id="IPR020459">
    <property type="entry name" value="AMP-binding"/>
</dbReference>
<dbReference type="InterPro" id="IPR045851">
    <property type="entry name" value="AMP-bd_C_sf"/>
</dbReference>
<evidence type="ECO:0000259" key="1">
    <source>
        <dbReference type="Pfam" id="PF00501"/>
    </source>
</evidence>
<protein>
    <submittedName>
        <fullName evidence="3">Amino acid adenylation domain-containing protein</fullName>
    </submittedName>
</protein>
<accession>A0ABU7FI59</accession>
<dbReference type="Gene3D" id="3.40.50.12780">
    <property type="entry name" value="N-terminal domain of ligase-like"/>
    <property type="match status" value="1"/>
</dbReference>
<dbReference type="NCBIfam" id="TIGR01733">
    <property type="entry name" value="AA-adenyl-dom"/>
    <property type="match status" value="1"/>
</dbReference>
<dbReference type="PANTHER" id="PTHR45527:SF1">
    <property type="entry name" value="FATTY ACID SYNTHASE"/>
    <property type="match status" value="1"/>
</dbReference>
<dbReference type="InterPro" id="IPR000873">
    <property type="entry name" value="AMP-dep_synth/lig_dom"/>
</dbReference>